<feature type="domain" description="HTH lysR-type" evidence="6">
    <location>
        <begin position="11"/>
        <end position="68"/>
    </location>
</feature>
<proteinExistence type="inferred from homology"/>
<accession>W0LC88</accession>
<evidence type="ECO:0000256" key="4">
    <source>
        <dbReference type="ARBA" id="ARBA00023125"/>
    </source>
</evidence>
<organism evidence="7 8">
    <name type="scientific">Chania multitudinisentens RB-25</name>
    <dbReference type="NCBI Taxonomy" id="1441930"/>
    <lineage>
        <taxon>Bacteria</taxon>
        <taxon>Pseudomonadati</taxon>
        <taxon>Pseudomonadota</taxon>
        <taxon>Gammaproteobacteria</taxon>
        <taxon>Enterobacterales</taxon>
        <taxon>Yersiniaceae</taxon>
        <taxon>Chania</taxon>
    </lineage>
</organism>
<dbReference type="InterPro" id="IPR000847">
    <property type="entry name" value="LysR_HTH_N"/>
</dbReference>
<dbReference type="RefSeq" id="WP_037406036.1">
    <property type="nucleotide sequence ID" value="NZ_CP007044.2"/>
</dbReference>
<dbReference type="InterPro" id="IPR037409">
    <property type="entry name" value="XapR_PBP2"/>
</dbReference>
<dbReference type="SUPFAM" id="SSF53850">
    <property type="entry name" value="Periplasmic binding protein-like II"/>
    <property type="match status" value="1"/>
</dbReference>
<dbReference type="PANTHER" id="PTHR30346">
    <property type="entry name" value="TRANSCRIPTIONAL DUAL REGULATOR HCAR-RELATED"/>
    <property type="match status" value="1"/>
</dbReference>
<dbReference type="GO" id="GO:0003677">
    <property type="term" value="F:DNA binding"/>
    <property type="evidence" value="ECO:0007669"/>
    <property type="project" value="UniProtKB-KW"/>
</dbReference>
<dbReference type="Pfam" id="PF00126">
    <property type="entry name" value="HTH_1"/>
    <property type="match status" value="1"/>
</dbReference>
<dbReference type="PROSITE" id="PS50931">
    <property type="entry name" value="HTH_LYSR"/>
    <property type="match status" value="1"/>
</dbReference>
<dbReference type="EMBL" id="CP007044">
    <property type="protein sequence ID" value="AHG19585.2"/>
    <property type="molecule type" value="Genomic_DNA"/>
</dbReference>
<keyword evidence="5" id="KW-0804">Transcription</keyword>
<dbReference type="eggNOG" id="COG0583">
    <property type="taxonomic scope" value="Bacteria"/>
</dbReference>
<dbReference type="GO" id="GO:0032993">
    <property type="term" value="C:protein-DNA complex"/>
    <property type="evidence" value="ECO:0007669"/>
    <property type="project" value="TreeGrafter"/>
</dbReference>
<name>W0LC88_9GAMM</name>
<dbReference type="InterPro" id="IPR036390">
    <property type="entry name" value="WH_DNA-bd_sf"/>
</dbReference>
<keyword evidence="3" id="KW-0805">Transcription regulation</keyword>
<reference evidence="7 8" key="2">
    <citation type="submission" date="2015-03" db="EMBL/GenBank/DDBJ databases">
        <authorList>
            <person name="Chan K.-G."/>
        </authorList>
    </citation>
    <scope>NUCLEOTIDE SEQUENCE [LARGE SCALE GENOMIC DNA]</scope>
    <source>
        <strain evidence="7 8">RB-25</strain>
    </source>
</reference>
<dbReference type="InterPro" id="IPR005119">
    <property type="entry name" value="LysR_subst-bd"/>
</dbReference>
<dbReference type="FunFam" id="1.10.10.10:FF:000001">
    <property type="entry name" value="LysR family transcriptional regulator"/>
    <property type="match status" value="1"/>
</dbReference>
<keyword evidence="8" id="KW-1185">Reference proteome</keyword>
<dbReference type="GO" id="GO:0003700">
    <property type="term" value="F:DNA-binding transcription factor activity"/>
    <property type="evidence" value="ECO:0007669"/>
    <property type="project" value="InterPro"/>
</dbReference>
<keyword evidence="4" id="KW-0238">DNA-binding</keyword>
<evidence type="ECO:0000256" key="5">
    <source>
        <dbReference type="ARBA" id="ARBA00023163"/>
    </source>
</evidence>
<evidence type="ECO:0000259" key="6">
    <source>
        <dbReference type="PROSITE" id="PS50931"/>
    </source>
</evidence>
<comment type="similarity">
    <text evidence="1">Belongs to the LysR transcriptional regulatory family.</text>
</comment>
<dbReference type="CDD" id="cd00090">
    <property type="entry name" value="HTH_ARSR"/>
    <property type="match status" value="1"/>
</dbReference>
<dbReference type="KEGG" id="sfo:Z042_08140"/>
<dbReference type="Proteomes" id="UP000019030">
    <property type="component" value="Chromosome"/>
</dbReference>
<protein>
    <submittedName>
        <fullName evidence="7">Transcriptional regulator</fullName>
    </submittedName>
</protein>
<dbReference type="InterPro" id="IPR036388">
    <property type="entry name" value="WH-like_DNA-bd_sf"/>
</dbReference>
<evidence type="ECO:0000313" key="8">
    <source>
        <dbReference type="Proteomes" id="UP000019030"/>
    </source>
</evidence>
<dbReference type="HOGENOM" id="CLU_039613_6_4_6"/>
<evidence type="ECO:0000313" key="7">
    <source>
        <dbReference type="EMBL" id="AHG19585.2"/>
    </source>
</evidence>
<dbReference type="STRING" id="1441930.Z042_08140"/>
<dbReference type="Gene3D" id="1.10.10.10">
    <property type="entry name" value="Winged helix-like DNA-binding domain superfamily/Winged helix DNA-binding domain"/>
    <property type="match status" value="1"/>
</dbReference>
<evidence type="ECO:0000256" key="3">
    <source>
        <dbReference type="ARBA" id="ARBA00023015"/>
    </source>
</evidence>
<dbReference type="PANTHER" id="PTHR30346:SF0">
    <property type="entry name" value="HCA OPERON TRANSCRIPTIONAL ACTIVATOR HCAR"/>
    <property type="match status" value="1"/>
</dbReference>
<dbReference type="SUPFAM" id="SSF46785">
    <property type="entry name" value="Winged helix' DNA-binding domain"/>
    <property type="match status" value="1"/>
</dbReference>
<dbReference type="Gene3D" id="3.40.190.10">
    <property type="entry name" value="Periplasmic binding protein-like II"/>
    <property type="match status" value="2"/>
</dbReference>
<dbReference type="InterPro" id="IPR011991">
    <property type="entry name" value="ArsR-like_HTH"/>
</dbReference>
<dbReference type="PRINTS" id="PR00039">
    <property type="entry name" value="HTHLYSR"/>
</dbReference>
<keyword evidence="2" id="KW-0678">Repressor</keyword>
<dbReference type="NCBIfam" id="NF007439">
    <property type="entry name" value="PRK09986.1"/>
    <property type="match status" value="1"/>
</dbReference>
<evidence type="ECO:0000256" key="2">
    <source>
        <dbReference type="ARBA" id="ARBA00022491"/>
    </source>
</evidence>
<dbReference type="OrthoDB" id="6804990at2"/>
<gene>
    <name evidence="7" type="ORF">Z042_08140</name>
</gene>
<dbReference type="AlphaFoldDB" id="W0LC88"/>
<dbReference type="CDD" id="cd08449">
    <property type="entry name" value="PBP2_XapR"/>
    <property type="match status" value="1"/>
</dbReference>
<sequence length="304" mass="33775">MKQLLPDPSRINFRLLHYFRVVAEEMNFTQAARRLNISQPPLSKHIKELENQLGVELFKRTTRSIALTLAGRTLFHNVEILLDQANSALNQVQQLGRGEAGHMVIGMVGTSVWGGLIPALKRFAAQAEHATWVLNEQTPSQQIISLQKRHIDLGVWREAKQQTLPGLACQLLAREKLAVVLPVSHPLAESAAIPLKALQHDRFIVLPPNEASLGLYLHNLCLQQGFSPDIAHQVNEPQTLIAMVAEEYGIALLPDSYGRIPWPGVRFCPLEAAPSADLYVIYHADSATPIVHTFLKMLRATNAV</sequence>
<dbReference type="Pfam" id="PF03466">
    <property type="entry name" value="LysR_substrate"/>
    <property type="match status" value="1"/>
</dbReference>
<evidence type="ECO:0000256" key="1">
    <source>
        <dbReference type="ARBA" id="ARBA00009437"/>
    </source>
</evidence>
<reference evidence="7 8" key="1">
    <citation type="submission" date="2014-01" db="EMBL/GenBank/DDBJ databases">
        <title>Isolation of Serratia multitudinisentens RB-25 from Ex-Landfill site.</title>
        <authorList>
            <person name="Robson E.H.J."/>
        </authorList>
    </citation>
    <scope>NUCLEOTIDE SEQUENCE [LARGE SCALE GENOMIC DNA]</scope>
    <source>
        <strain evidence="7 8">RB-25</strain>
    </source>
</reference>